<feature type="transmembrane region" description="Helical" evidence="1">
    <location>
        <begin position="526"/>
        <end position="546"/>
    </location>
</feature>
<dbReference type="SMART" id="SM00271">
    <property type="entry name" value="DnaJ"/>
    <property type="match status" value="1"/>
</dbReference>
<dbReference type="RefSeq" id="XP_029647392.1">
    <property type="nucleotide sequence ID" value="XM_029791532.2"/>
</dbReference>
<reference evidence="5" key="1">
    <citation type="submission" date="2025-08" db="UniProtKB">
        <authorList>
            <consortium name="RefSeq"/>
        </authorList>
    </citation>
    <scope>IDENTIFICATION</scope>
</reference>
<dbReference type="PANTHER" id="PTHR44303">
    <property type="entry name" value="DNAJ HOMOLOG SUBFAMILY C MEMBER 16"/>
    <property type="match status" value="1"/>
</dbReference>
<dbReference type="InterPro" id="IPR013766">
    <property type="entry name" value="Thioredoxin_domain"/>
</dbReference>
<evidence type="ECO:0000256" key="1">
    <source>
        <dbReference type="SAM" id="Phobius"/>
    </source>
</evidence>
<dbReference type="InterPro" id="IPR052448">
    <property type="entry name" value="DnaJ_C16_autophagy_reg"/>
</dbReference>
<dbReference type="PANTHER" id="PTHR44303:SF2">
    <property type="entry name" value="DNAJ HOMOLOG SUBFAMILY C MEMBER 16"/>
    <property type="match status" value="1"/>
</dbReference>
<dbReference type="SUPFAM" id="SSF46565">
    <property type="entry name" value="Chaperone J-domain"/>
    <property type="match status" value="1"/>
</dbReference>
<organism evidence="4 5">
    <name type="scientific">Octopus sinensis</name>
    <name type="common">East Asian common octopus</name>
    <dbReference type="NCBI Taxonomy" id="2607531"/>
    <lineage>
        <taxon>Eukaryota</taxon>
        <taxon>Metazoa</taxon>
        <taxon>Spiralia</taxon>
        <taxon>Lophotrochozoa</taxon>
        <taxon>Mollusca</taxon>
        <taxon>Cephalopoda</taxon>
        <taxon>Coleoidea</taxon>
        <taxon>Octopodiformes</taxon>
        <taxon>Octopoda</taxon>
        <taxon>Incirrata</taxon>
        <taxon>Octopodidae</taxon>
        <taxon>Octopus</taxon>
    </lineage>
</organism>
<dbReference type="SUPFAM" id="SSF52833">
    <property type="entry name" value="Thioredoxin-like"/>
    <property type="match status" value="1"/>
</dbReference>
<sequence>MKKILVSLMFLPLMIVIISSFGSADNPYDVLGVNRHASNQDIRKAYKYLVKMWHPDKNKDPAAVFRFTKINEAYQTLGHPERRSIYDQHGYVASHDNHIQRNYARYQKPGPPGSRVFNFGAESIIDKHMITHEFYDVRILPESYRRPYFLYAYGDTCHICRHIEPLIEKFIKDQEQLGIGVGTIHVTSNRVLGSNLRIHEIPQIMAIVNGRVTYFKGHVTKQALRDFVRNLFEPPKTLKTLSDNNFKDFLLGWSDNRMRALFFAPKEKPPLRFLMSAFAHREKIASGYVNTRSSNVLGILDRFNVNKAKESLLMVGEDSNTSVAIVTMNTLSSDSINEVMDANQYLTLPRLSSQIFFDELCPIEIRPKRRKLCVILVSKKTDEHNRYRSQFRNYVERAPTFENKVKFMYLYEETQRRFVSALMDGNQTHSNPSTLKLAILWRMDKHHMNYEWVEPGWSGNDIHNQITCQNLEKRLEELFASSNILHYTATLPDFHNEHTLSLMVRILHKFFDWFNRLLSYFKHYDFTTWFSIVIALLSVFFVGLLMRRMLNTEMEKVMQQQPKIRPRPLYIKNKRLALKSPDNTMVLYELCPETYDMLVKDTDPGFTILVLLADDDKEDILNSFRKLMREYSHSNVLTFSYLDLDQYLAWYRHLLEESIDNRVQLCNINIRNCIGTVLAINGYRQYYYIYHAKSTSRGLQQLHGTATESESEKEHNELIVKPLLEGGPLQGLDRWLLKLFDSKLRKIHVSFWPDFDS</sequence>
<keyword evidence="4" id="KW-1185">Reference proteome</keyword>
<feature type="chain" id="PRO_5027998417" evidence="2">
    <location>
        <begin position="25"/>
        <end position="757"/>
    </location>
</feature>
<dbReference type="CDD" id="cd06257">
    <property type="entry name" value="DnaJ"/>
    <property type="match status" value="1"/>
</dbReference>
<dbReference type="AlphaFoldDB" id="A0A6P7TBA6"/>
<evidence type="ECO:0000313" key="5">
    <source>
        <dbReference type="RefSeq" id="XP_029647392.1"/>
    </source>
</evidence>
<keyword evidence="1" id="KW-0812">Transmembrane</keyword>
<keyword evidence="2" id="KW-0732">Signal</keyword>
<dbReference type="InterPro" id="IPR036249">
    <property type="entry name" value="Thioredoxin-like_sf"/>
</dbReference>
<dbReference type="PROSITE" id="PS50076">
    <property type="entry name" value="DNAJ_2"/>
    <property type="match status" value="1"/>
</dbReference>
<feature type="domain" description="J" evidence="3">
    <location>
        <begin position="26"/>
        <end position="90"/>
    </location>
</feature>
<dbReference type="InterPro" id="IPR036869">
    <property type="entry name" value="J_dom_sf"/>
</dbReference>
<accession>A0A6P7TBA6</accession>
<gene>
    <name evidence="5" type="primary">LOC115221360</name>
</gene>
<dbReference type="Gene3D" id="3.40.30.10">
    <property type="entry name" value="Glutaredoxin"/>
    <property type="match status" value="1"/>
</dbReference>
<feature type="signal peptide" evidence="2">
    <location>
        <begin position="1"/>
        <end position="24"/>
    </location>
</feature>
<keyword evidence="1" id="KW-1133">Transmembrane helix</keyword>
<dbReference type="Proteomes" id="UP000515154">
    <property type="component" value="Linkage group LG18"/>
</dbReference>
<proteinExistence type="predicted"/>
<keyword evidence="1" id="KW-0472">Membrane</keyword>
<dbReference type="KEGG" id="osn:115221360"/>
<name>A0A6P7TBA6_9MOLL</name>
<protein>
    <submittedName>
        <fullName evidence="5">DnaJ homolog subfamily C member 16-like</fullName>
    </submittedName>
</protein>
<dbReference type="Pfam" id="PF00085">
    <property type="entry name" value="Thioredoxin"/>
    <property type="match status" value="1"/>
</dbReference>
<dbReference type="InterPro" id="IPR001623">
    <property type="entry name" value="DnaJ_domain"/>
</dbReference>
<evidence type="ECO:0000256" key="2">
    <source>
        <dbReference type="SAM" id="SignalP"/>
    </source>
</evidence>
<evidence type="ECO:0000259" key="3">
    <source>
        <dbReference type="PROSITE" id="PS50076"/>
    </source>
</evidence>
<dbReference type="Gene3D" id="1.10.287.110">
    <property type="entry name" value="DnaJ domain"/>
    <property type="match status" value="1"/>
</dbReference>
<dbReference type="Pfam" id="PF00226">
    <property type="entry name" value="DnaJ"/>
    <property type="match status" value="1"/>
</dbReference>
<dbReference type="PRINTS" id="PR00625">
    <property type="entry name" value="JDOMAIN"/>
</dbReference>
<evidence type="ECO:0000313" key="4">
    <source>
        <dbReference type="Proteomes" id="UP000515154"/>
    </source>
</evidence>